<dbReference type="Proteomes" id="UP001567538">
    <property type="component" value="Unassembled WGS sequence"/>
</dbReference>
<comment type="similarity">
    <text evidence="8">Belongs to the TRAFAC class dynamin-like GTPase superfamily. GB1/RHD3 GTPase family.</text>
</comment>
<organism evidence="11 12">
    <name type="scientific">Salvia divinorum</name>
    <name type="common">Maria pastora</name>
    <name type="synonym">Diviner's sage</name>
    <dbReference type="NCBI Taxonomy" id="28513"/>
    <lineage>
        <taxon>Eukaryota</taxon>
        <taxon>Viridiplantae</taxon>
        <taxon>Streptophyta</taxon>
        <taxon>Embryophyta</taxon>
        <taxon>Tracheophyta</taxon>
        <taxon>Spermatophyta</taxon>
        <taxon>Magnoliopsida</taxon>
        <taxon>eudicotyledons</taxon>
        <taxon>Gunneridae</taxon>
        <taxon>Pentapetalae</taxon>
        <taxon>asterids</taxon>
        <taxon>lamiids</taxon>
        <taxon>Lamiales</taxon>
        <taxon>Lamiaceae</taxon>
        <taxon>Nepetoideae</taxon>
        <taxon>Mentheae</taxon>
        <taxon>Salviinae</taxon>
        <taxon>Salvia</taxon>
        <taxon>Salvia subgen. Calosphace</taxon>
    </lineage>
</organism>
<sequence length="766" mass="86240">MATTSSTSLQTIMALEMINGDGVFNESGFEEVIRGTAASIPVIAIVGPQSSGKSTLMNHLFRTDFGVMNAQIGRGKTTKGIWIAEARSDIEPLAVVLDLEGTDGKEKGEDDRAFEKQTALFAIAVAHTVIINMWWSDVGREHAANRPLLKTVFEAMLSLSLFSPEKTTLHFVVRDGNSKTGTPSNELERILNEDIEEIWEAVPKPLGNEGTLLTEIFNVEVTVLSHYEYMRDKFDEEVVQLQKQLISHNLDLSTSKISLSSAKKIWDIIKNNKGFEVPPFRLMFATTRCDEIAMDKLGLFQSNQAWLELEQNAKTQLVKEFGAQTNSILTTYLTDYDKETKNFESSTNGSYDQQVHEVRSSKRRDLTLKALKVVYPAYMNTLGHLRSETLRSFTTQLRARRENFSLSAFESFQTCYDSCVLQFDQQCSDYATVELANWEDDASTAREQLLREIKEHALNQLRDELSISLTTKVLNAVRDGSVRDKWGCIRSFMETENETAKTAAVGIFGSENEQIVSDLEKHARDRVVATFKDESLNVDQLMRERFILALAMGGNTMSTKEEAYRQCLDMLSTMAVIRLDDAYDVVQTVLRSELLMDANSNDGIFLSPVTWENVPLQMTLITPLRCKEIWTNFKQEMEAHLAIVDNAYQEHQQQQQRSGTGTGWSLPKWAILGLWILGVPAFIVLLYWNPMLASRLAIGAAVSSGLVTALQNGRYMYSATQEDIETDDVPSRHPRIMESLHQNLNTTYECLTIAQRILNLATPVVA</sequence>
<evidence type="ECO:0000256" key="9">
    <source>
        <dbReference type="SAM" id="Phobius"/>
    </source>
</evidence>
<proteinExistence type="inferred from homology"/>
<protein>
    <submittedName>
        <fullName evidence="11">Protein ROOT HAIR DEFECTIVE 3-like isoform X3</fullName>
    </submittedName>
</protein>
<evidence type="ECO:0000256" key="6">
    <source>
        <dbReference type="ARBA" id="ARBA00023134"/>
    </source>
</evidence>
<feature type="domain" description="GB1/RHD3-type G" evidence="10">
    <location>
        <begin position="37"/>
        <end position="263"/>
    </location>
</feature>
<evidence type="ECO:0000256" key="4">
    <source>
        <dbReference type="ARBA" id="ARBA00022824"/>
    </source>
</evidence>
<dbReference type="Pfam" id="PF05879">
    <property type="entry name" value="RHD3_GTPase"/>
    <property type="match status" value="1"/>
</dbReference>
<gene>
    <name evidence="11" type="ORF">AAHA92_27176</name>
</gene>
<dbReference type="PROSITE" id="PS51715">
    <property type="entry name" value="G_GB1_RHD3"/>
    <property type="match status" value="1"/>
</dbReference>
<evidence type="ECO:0000256" key="1">
    <source>
        <dbReference type="ARBA" id="ARBA00022692"/>
    </source>
</evidence>
<dbReference type="SUPFAM" id="SSF52540">
    <property type="entry name" value="P-loop containing nucleoside triphosphate hydrolases"/>
    <property type="match status" value="1"/>
</dbReference>
<dbReference type="GO" id="GO:0005525">
    <property type="term" value="F:GTP binding"/>
    <property type="evidence" value="ECO:0007669"/>
    <property type="project" value="UniProtKB-KW"/>
</dbReference>
<evidence type="ECO:0000256" key="2">
    <source>
        <dbReference type="ARBA" id="ARBA00022741"/>
    </source>
</evidence>
<keyword evidence="5 9" id="KW-1133">Transmembrane helix</keyword>
<keyword evidence="12" id="KW-1185">Reference proteome</keyword>
<keyword evidence="6" id="KW-0342">GTP-binding</keyword>
<evidence type="ECO:0000313" key="11">
    <source>
        <dbReference type="EMBL" id="KAL1538426.1"/>
    </source>
</evidence>
<keyword evidence="4" id="KW-0256">Endoplasmic reticulum</keyword>
<dbReference type="InterPro" id="IPR046758">
    <property type="entry name" value="Sey1/RHD3-like_3HB"/>
</dbReference>
<dbReference type="InterPro" id="IPR030386">
    <property type="entry name" value="G_GB1_RHD3_dom"/>
</dbReference>
<dbReference type="AlphaFoldDB" id="A0ABD1G2V6"/>
<keyword evidence="2" id="KW-0547">Nucleotide-binding</keyword>
<evidence type="ECO:0000259" key="10">
    <source>
        <dbReference type="PROSITE" id="PS51715"/>
    </source>
</evidence>
<feature type="transmembrane region" description="Helical" evidence="9">
    <location>
        <begin position="669"/>
        <end position="688"/>
    </location>
</feature>
<dbReference type="GO" id="GO:0016787">
    <property type="term" value="F:hydrolase activity"/>
    <property type="evidence" value="ECO:0007669"/>
    <property type="project" value="UniProtKB-KW"/>
</dbReference>
<evidence type="ECO:0000256" key="8">
    <source>
        <dbReference type="PROSITE-ProRule" id="PRU01052"/>
    </source>
</evidence>
<keyword evidence="1 9" id="KW-0812">Transmembrane</keyword>
<evidence type="ECO:0000256" key="5">
    <source>
        <dbReference type="ARBA" id="ARBA00022989"/>
    </source>
</evidence>
<dbReference type="InterPro" id="IPR008803">
    <property type="entry name" value="RHD3/Sey1"/>
</dbReference>
<comment type="caution">
    <text evidence="11">The sequence shown here is derived from an EMBL/GenBank/DDBJ whole genome shotgun (WGS) entry which is preliminary data.</text>
</comment>
<name>A0ABD1G2V6_SALDI</name>
<reference evidence="11 12" key="1">
    <citation type="submission" date="2024-06" db="EMBL/GenBank/DDBJ databases">
        <title>A chromosome level genome sequence of Diviner's sage (Salvia divinorum).</title>
        <authorList>
            <person name="Ford S.A."/>
            <person name="Ro D.-K."/>
            <person name="Ness R.W."/>
            <person name="Phillips M.A."/>
        </authorList>
    </citation>
    <scope>NUCLEOTIDE SEQUENCE [LARGE SCALE GENOMIC DNA]</scope>
    <source>
        <strain evidence="11">SAF-2024a</strain>
        <tissue evidence="11">Leaf</tissue>
    </source>
</reference>
<dbReference type="Gene3D" id="3.40.50.300">
    <property type="entry name" value="P-loop containing nucleotide triphosphate hydrolases"/>
    <property type="match status" value="1"/>
</dbReference>
<accession>A0ABD1G2V6</accession>
<dbReference type="PANTHER" id="PTHR45923:SF20">
    <property type="entry name" value="PROTEIN ROOT HAIR DEFECTIVE 3 HOMOLOG 2"/>
    <property type="match status" value="1"/>
</dbReference>
<evidence type="ECO:0000256" key="3">
    <source>
        <dbReference type="ARBA" id="ARBA00022801"/>
    </source>
</evidence>
<keyword evidence="3" id="KW-0378">Hydrolase</keyword>
<evidence type="ECO:0000256" key="7">
    <source>
        <dbReference type="ARBA" id="ARBA00023136"/>
    </source>
</evidence>
<dbReference type="EMBL" id="JBEAFC010000010">
    <property type="protein sequence ID" value="KAL1538426.1"/>
    <property type="molecule type" value="Genomic_DNA"/>
</dbReference>
<keyword evidence="7 9" id="KW-0472">Membrane</keyword>
<evidence type="ECO:0000313" key="12">
    <source>
        <dbReference type="Proteomes" id="UP001567538"/>
    </source>
</evidence>
<dbReference type="InterPro" id="IPR027417">
    <property type="entry name" value="P-loop_NTPase"/>
</dbReference>
<dbReference type="PANTHER" id="PTHR45923">
    <property type="entry name" value="PROTEIN SEY1"/>
    <property type="match status" value="1"/>
</dbReference>
<dbReference type="Pfam" id="PF20428">
    <property type="entry name" value="Sey1_3HB"/>
    <property type="match status" value="1"/>
</dbReference>